<keyword evidence="1" id="KW-0175">Coiled coil</keyword>
<proteinExistence type="predicted"/>
<dbReference type="EMBL" id="FMIK01000021">
    <property type="protein sequence ID" value="SCL89650.1"/>
    <property type="molecule type" value="Genomic_DNA"/>
</dbReference>
<dbReference type="AlphaFoldDB" id="A0AAX2CFC4"/>
<evidence type="ECO:0000313" key="3">
    <source>
        <dbReference type="Proteomes" id="UP000242164"/>
    </source>
</evidence>
<organism evidence="2 3">
    <name type="scientific">Bacillus cytotoxicus</name>
    <dbReference type="NCBI Taxonomy" id="580165"/>
    <lineage>
        <taxon>Bacteria</taxon>
        <taxon>Bacillati</taxon>
        <taxon>Bacillota</taxon>
        <taxon>Bacilli</taxon>
        <taxon>Bacillales</taxon>
        <taxon>Bacillaceae</taxon>
        <taxon>Bacillus</taxon>
        <taxon>Bacillus cereus group</taxon>
    </lineage>
</organism>
<protein>
    <submittedName>
        <fullName evidence="2">A0A063CJL3 (Lanthionine biosynthesis protein)</fullName>
    </submittedName>
</protein>
<dbReference type="RefSeq" id="WP_087098395.1">
    <property type="nucleotide sequence ID" value="NZ_CP066179.1"/>
</dbReference>
<reference evidence="2 3" key="1">
    <citation type="submission" date="2016-08" db="EMBL/GenBank/DDBJ databases">
        <authorList>
            <person name="Loux V."/>
            <person name="Rue O."/>
        </authorList>
    </citation>
    <scope>NUCLEOTIDE SEQUENCE [LARGE SCALE GENOMIC DNA]</scope>
    <source>
        <strain evidence="2 3">AFSSA_08CEB44bac</strain>
    </source>
</reference>
<feature type="coiled-coil region" evidence="1">
    <location>
        <begin position="28"/>
        <end position="55"/>
    </location>
</feature>
<evidence type="ECO:0000256" key="1">
    <source>
        <dbReference type="SAM" id="Coils"/>
    </source>
</evidence>
<evidence type="ECO:0000313" key="2">
    <source>
        <dbReference type="EMBL" id="SCL89650.1"/>
    </source>
</evidence>
<accession>A0AAX2CFC4</accession>
<sequence>METLNPFVLIRTNSIEKKSVEISNKIEFEEQIKKILELKEQFDKSKEKLINLLERLIEVSKDNKLLNIKRAIYNERFNKFEKILFEVTSKLNEDIVRELTMFYELWMNYLNHETEYEMLYENTYNNARRKMYEEVKNSNEIKNNLLMIQPKIYQTLNKYLALPPEEHKNKERKLDYTLYKVLSRAAMKTSPFSEITRVGRVNLVESDYEDDRSVFKYEKFIKINYAFLNRLIFEFLLNEDNFYKKVTYKIPPLSIEKENQKNYISFVATSDDKKSEKIFETSEIVKKLRMPRRLAEFFKKHSVNSVISVKDLLGVFQGEKISEKQVLDLIKEYVQIGLLVPTVGFSQKNETEFISEILEVGNEYLSPEKYKELSQILQSLSNIKNQLQGSINIHHRNKLYKDTANLLNSYSETRDIYIDPSRLFYEDGVVKDEFHLDYSRLEKNLPVLKSLQRLSLLFDVNIRMQLELGKQLKEHNVKKMNNDFFTLLFDTSKEILPYWSRPVYRYLNATSKWVKLLDELKLEFIKELNEICNGKEDVNIISLIEKYNKKIPEQIYNIADLSSSFFVQLNGDKIIINAIYDGQEKYKARFMDYFKKYLISDENYQKFEEDYYKKQDYSEYTENFGFNGNIKEYTLNNLVTTVGTGRKRFSKAAKDYLEVESLSIDAEKETDAIRFHTGNSGKRVKILFRGSLIPTAMPGYISTLLQLFSSGRMTFKFPDLIRGEKIPRIFANNIILSRRRVTLSCAAEFLNKKELESSMEYHKRLNLYFTKHGLPKQFFVVAKRDLSDKEFKLIDFKPFFVDVLNPISLKVFEKEILKKHAGTKYENLYIEECLSDDATFATEYDIEIFKKEDVQ</sequence>
<gene>
    <name evidence="2" type="ORF">BCB44BAC_01578</name>
</gene>
<dbReference type="Proteomes" id="UP000242164">
    <property type="component" value="Unassembled WGS sequence"/>
</dbReference>
<comment type="caution">
    <text evidence="2">The sequence shown here is derived from an EMBL/GenBank/DDBJ whole genome shotgun (WGS) entry which is preliminary data.</text>
</comment>
<name>A0AAX2CFC4_9BACI</name>